<sequence>MEKADKRADILKAAEQLFAEFGYEATSTRQIAKESGANMAMINYYFGGKMGVFVEIMEERVSSFKTQLNLIHDGQVSALDKLMKVIEQYADRIVGSYSFHRMMHRELSFSSLRPEIFEKIKEAMRQNLLVIERIIEQGINEGVFREVDIRMTIITIMGTISMVTNSPGKIAPDNDIDLSKKQHREIIKKRVITHLKDLMLTYLIKPKNDTI</sequence>
<dbReference type="Pfam" id="PF17932">
    <property type="entry name" value="TetR_C_24"/>
    <property type="match status" value="1"/>
</dbReference>
<feature type="domain" description="HTH tetR-type" evidence="3">
    <location>
        <begin position="4"/>
        <end position="64"/>
    </location>
</feature>
<dbReference type="EMBL" id="JALGBH010000001">
    <property type="protein sequence ID" value="MCJ0741148.1"/>
    <property type="molecule type" value="Genomic_DNA"/>
</dbReference>
<feature type="DNA-binding region" description="H-T-H motif" evidence="2">
    <location>
        <begin position="27"/>
        <end position="46"/>
    </location>
</feature>
<dbReference type="PRINTS" id="PR00455">
    <property type="entry name" value="HTHTETR"/>
</dbReference>
<reference evidence="4" key="1">
    <citation type="submission" date="2022-03" db="EMBL/GenBank/DDBJ databases">
        <authorList>
            <person name="Woo C.Y."/>
        </authorList>
    </citation>
    <scope>NUCLEOTIDE SEQUENCE</scope>
    <source>
        <strain evidence="4">CYS-01</strain>
    </source>
</reference>
<organism evidence="4 5">
    <name type="scientific">Pedobacter montanisoli</name>
    <dbReference type="NCBI Taxonomy" id="2923277"/>
    <lineage>
        <taxon>Bacteria</taxon>
        <taxon>Pseudomonadati</taxon>
        <taxon>Bacteroidota</taxon>
        <taxon>Sphingobacteriia</taxon>
        <taxon>Sphingobacteriales</taxon>
        <taxon>Sphingobacteriaceae</taxon>
        <taxon>Pedobacter</taxon>
    </lineage>
</organism>
<dbReference type="InterPro" id="IPR036271">
    <property type="entry name" value="Tet_transcr_reg_TetR-rel_C_sf"/>
</dbReference>
<evidence type="ECO:0000313" key="5">
    <source>
        <dbReference type="Proteomes" id="UP001165460"/>
    </source>
</evidence>
<keyword evidence="1 2" id="KW-0238">DNA-binding</keyword>
<name>A0ABS9ZS20_9SPHI</name>
<accession>A0ABS9ZS20</accession>
<proteinExistence type="predicted"/>
<dbReference type="PROSITE" id="PS01081">
    <property type="entry name" value="HTH_TETR_1"/>
    <property type="match status" value="1"/>
</dbReference>
<dbReference type="PROSITE" id="PS50977">
    <property type="entry name" value="HTH_TETR_2"/>
    <property type="match status" value="1"/>
</dbReference>
<gene>
    <name evidence="4" type="ORF">MMF97_00405</name>
</gene>
<evidence type="ECO:0000256" key="1">
    <source>
        <dbReference type="ARBA" id="ARBA00023125"/>
    </source>
</evidence>
<dbReference type="InterPro" id="IPR001647">
    <property type="entry name" value="HTH_TetR"/>
</dbReference>
<dbReference type="InterPro" id="IPR041490">
    <property type="entry name" value="KstR2_TetR_C"/>
</dbReference>
<dbReference type="SUPFAM" id="SSF48498">
    <property type="entry name" value="Tetracyclin repressor-like, C-terminal domain"/>
    <property type="match status" value="1"/>
</dbReference>
<dbReference type="SUPFAM" id="SSF46689">
    <property type="entry name" value="Homeodomain-like"/>
    <property type="match status" value="1"/>
</dbReference>
<dbReference type="InterPro" id="IPR023772">
    <property type="entry name" value="DNA-bd_HTH_TetR-type_CS"/>
</dbReference>
<keyword evidence="5" id="KW-1185">Reference proteome</keyword>
<dbReference type="Gene3D" id="1.10.357.10">
    <property type="entry name" value="Tetracycline Repressor, domain 2"/>
    <property type="match status" value="1"/>
</dbReference>
<evidence type="ECO:0000259" key="3">
    <source>
        <dbReference type="PROSITE" id="PS50977"/>
    </source>
</evidence>
<dbReference type="InterPro" id="IPR050109">
    <property type="entry name" value="HTH-type_TetR-like_transc_reg"/>
</dbReference>
<dbReference type="PANTHER" id="PTHR30328">
    <property type="entry name" value="TRANSCRIPTIONAL REPRESSOR"/>
    <property type="match status" value="1"/>
</dbReference>
<dbReference type="Proteomes" id="UP001165460">
    <property type="component" value="Unassembled WGS sequence"/>
</dbReference>
<evidence type="ECO:0000313" key="4">
    <source>
        <dbReference type="EMBL" id="MCJ0741148.1"/>
    </source>
</evidence>
<dbReference type="Pfam" id="PF00440">
    <property type="entry name" value="TetR_N"/>
    <property type="match status" value="1"/>
</dbReference>
<dbReference type="PANTHER" id="PTHR30328:SF54">
    <property type="entry name" value="HTH-TYPE TRANSCRIPTIONAL REPRESSOR SCO4008"/>
    <property type="match status" value="1"/>
</dbReference>
<dbReference type="RefSeq" id="WP_243357512.1">
    <property type="nucleotide sequence ID" value="NZ_JALGBH010000001.1"/>
</dbReference>
<evidence type="ECO:0000256" key="2">
    <source>
        <dbReference type="PROSITE-ProRule" id="PRU00335"/>
    </source>
</evidence>
<comment type="caution">
    <text evidence="4">The sequence shown here is derived from an EMBL/GenBank/DDBJ whole genome shotgun (WGS) entry which is preliminary data.</text>
</comment>
<protein>
    <submittedName>
        <fullName evidence="4">TetR/AcrR family transcriptional regulator</fullName>
    </submittedName>
</protein>
<dbReference type="InterPro" id="IPR009057">
    <property type="entry name" value="Homeodomain-like_sf"/>
</dbReference>